<protein>
    <submittedName>
        <fullName evidence="1">Uncharacterized protein</fullName>
    </submittedName>
</protein>
<dbReference type="Proteomes" id="UP000015453">
    <property type="component" value="Unassembled WGS sequence"/>
</dbReference>
<comment type="caution">
    <text evidence="1">The sequence shown here is derived from an EMBL/GenBank/DDBJ whole genome shotgun (WGS) entry which is preliminary data.</text>
</comment>
<dbReference type="EMBL" id="AUSU01003449">
    <property type="protein sequence ID" value="EPS66839.1"/>
    <property type="molecule type" value="Genomic_DNA"/>
</dbReference>
<reference evidence="1 2" key="1">
    <citation type="journal article" date="2013" name="BMC Genomics">
        <title>The miniature genome of a carnivorous plant Genlisea aurea contains a low number of genes and short non-coding sequences.</title>
        <authorList>
            <person name="Leushkin E.V."/>
            <person name="Sutormin R.A."/>
            <person name="Nabieva E.R."/>
            <person name="Penin A.A."/>
            <person name="Kondrashov A.S."/>
            <person name="Logacheva M.D."/>
        </authorList>
    </citation>
    <scope>NUCLEOTIDE SEQUENCE [LARGE SCALE GENOMIC DNA]</scope>
</reference>
<gene>
    <name evidence="1" type="ORF">M569_07939</name>
</gene>
<evidence type="ECO:0000313" key="1">
    <source>
        <dbReference type="EMBL" id="EPS66839.1"/>
    </source>
</evidence>
<dbReference type="PANTHER" id="PTHR14791:SF42">
    <property type="entry name" value="F16L1.2 PROTEIN"/>
    <property type="match status" value="1"/>
</dbReference>
<feature type="non-terminal residue" evidence="1">
    <location>
        <position position="1"/>
    </location>
</feature>
<dbReference type="AlphaFoldDB" id="S8CIN1"/>
<sequence length="75" mass="8167">SSSSPGISSKGLSRSPSWLTFEGDEQQEMVTAVCKNCYMLVMMSKSSPSCPNCKYMHPSEPAAKDHFDTSLSLLC</sequence>
<dbReference type="InterPro" id="IPR051105">
    <property type="entry name" value="WWC/KIBRA_Hippo_Reg"/>
</dbReference>
<name>S8CIN1_9LAMI</name>
<proteinExistence type="predicted"/>
<evidence type="ECO:0000313" key="2">
    <source>
        <dbReference type="Proteomes" id="UP000015453"/>
    </source>
</evidence>
<keyword evidence="2" id="KW-1185">Reference proteome</keyword>
<accession>S8CIN1</accession>
<organism evidence="1 2">
    <name type="scientific">Genlisea aurea</name>
    <dbReference type="NCBI Taxonomy" id="192259"/>
    <lineage>
        <taxon>Eukaryota</taxon>
        <taxon>Viridiplantae</taxon>
        <taxon>Streptophyta</taxon>
        <taxon>Embryophyta</taxon>
        <taxon>Tracheophyta</taxon>
        <taxon>Spermatophyta</taxon>
        <taxon>Magnoliopsida</taxon>
        <taxon>eudicotyledons</taxon>
        <taxon>Gunneridae</taxon>
        <taxon>Pentapetalae</taxon>
        <taxon>asterids</taxon>
        <taxon>lamiids</taxon>
        <taxon>Lamiales</taxon>
        <taxon>Lentibulariaceae</taxon>
        <taxon>Genlisea</taxon>
    </lineage>
</organism>
<dbReference type="PANTHER" id="PTHR14791">
    <property type="entry name" value="BOMB/KIRA PROTEINS"/>
    <property type="match status" value="1"/>
</dbReference>
<dbReference type="OrthoDB" id="1424894at2759"/>